<reference evidence="7 8" key="1">
    <citation type="submission" date="2019-09" db="EMBL/GenBank/DDBJ databases">
        <title>NBRP : Genome information of microbial organism related human and environment.</title>
        <authorList>
            <person name="Hattori M."/>
            <person name="Oshima K."/>
            <person name="Inaba H."/>
            <person name="Suda W."/>
            <person name="Sakamoto M."/>
            <person name="Iino T."/>
            <person name="Kitahara M."/>
            <person name="Oshida Y."/>
            <person name="Iida T."/>
            <person name="Kudo T."/>
            <person name="Itoh T."/>
            <person name="Ohkuma M."/>
        </authorList>
    </citation>
    <scope>NUCLEOTIDE SEQUENCE [LARGE SCALE GENOMIC DNA]</scope>
    <source>
        <strain evidence="7 8">Q-1</strain>
    </source>
</reference>
<dbReference type="AlphaFoldDB" id="A0A5A7N2Q1"/>
<dbReference type="Pfam" id="PF21337">
    <property type="entry name" value="Peptidase_M17_N_1"/>
    <property type="match status" value="1"/>
</dbReference>
<dbReference type="Proteomes" id="UP000324996">
    <property type="component" value="Unassembled WGS sequence"/>
</dbReference>
<dbReference type="PROSITE" id="PS00631">
    <property type="entry name" value="CYTOSOL_AP"/>
    <property type="match status" value="1"/>
</dbReference>
<proteinExistence type="inferred from homology"/>
<evidence type="ECO:0000313" key="7">
    <source>
        <dbReference type="EMBL" id="GER02572.1"/>
    </source>
</evidence>
<keyword evidence="8" id="KW-1185">Reference proteome</keyword>
<keyword evidence="4" id="KW-0378">Hydrolase</keyword>
<dbReference type="SUPFAM" id="SSF53187">
    <property type="entry name" value="Zn-dependent exopeptidases"/>
    <property type="match status" value="1"/>
</dbReference>
<evidence type="ECO:0000256" key="1">
    <source>
        <dbReference type="ARBA" id="ARBA00009528"/>
    </source>
</evidence>
<dbReference type="InterPro" id="IPR011356">
    <property type="entry name" value="Leucine_aapep/pepB"/>
</dbReference>
<feature type="domain" description="Cytosol aminopeptidase" evidence="6">
    <location>
        <begin position="321"/>
        <end position="328"/>
    </location>
</feature>
<sequence length="475" mass="51378">MTFDAGPCLLAKADDRAFEDCLAIRALDQAGFEQWLQTAPPSSRAWVERHQFRPQKGAVLMLPGATDFAPVILVGLGEAGSLQGPDPWGWALVAERLPPGCYFIDGDMPSQAQMMAGLGWALAHYRYDPYLQNQPDRPLRQLIIPDAGARIAAMRDAKAIALVRDLVNSPANDMLPGDLERVARDLAQSWSADIEVICGEQLLAQNFPTIHAVGRASSDAPRLIDIRWGSPDAPRLTLVGKGVCFDSGGLDIKPASGMRLMKKDMGGAAHVLGLAQRIIDDDLPVRLRVLIPAVENAIAGNAFRPGDILRTRKGLSVEIGNTDAEGRLVLCDALAWACEEKPDLLLDFATLTGAARVALGPDLPALFTADHALAESYAKAAIHTGDPLWRLPLWDAYLEYLDSPIADIANAGDSPFAGAITAALYLSRFIEKGQCWAHFDVYAWAQKPRPGRPMGGEAMALRASFEVIKNRYTAS</sequence>
<keyword evidence="2 7" id="KW-0031">Aminopeptidase</keyword>
<dbReference type="Pfam" id="PF00883">
    <property type="entry name" value="Peptidase_M17"/>
    <property type="match status" value="1"/>
</dbReference>
<evidence type="ECO:0000313" key="8">
    <source>
        <dbReference type="Proteomes" id="UP000324996"/>
    </source>
</evidence>
<evidence type="ECO:0000256" key="4">
    <source>
        <dbReference type="ARBA" id="ARBA00022801"/>
    </source>
</evidence>
<gene>
    <name evidence="7" type="ORF">JCM17846_02540</name>
</gene>
<dbReference type="PRINTS" id="PR00481">
    <property type="entry name" value="LAMNOPPTDASE"/>
</dbReference>
<dbReference type="InterPro" id="IPR048816">
    <property type="entry name" value="Peptidase_M17_N_1"/>
</dbReference>
<accession>A0A5A7N2Q1</accession>
<dbReference type="Gene3D" id="3.40.220.10">
    <property type="entry name" value="Leucine Aminopeptidase, subunit E, domain 1"/>
    <property type="match status" value="1"/>
</dbReference>
<dbReference type="Gene3D" id="3.40.630.10">
    <property type="entry name" value="Zn peptidases"/>
    <property type="match status" value="1"/>
</dbReference>
<dbReference type="GO" id="GO:0006508">
    <property type="term" value="P:proteolysis"/>
    <property type="evidence" value="ECO:0007669"/>
    <property type="project" value="UniProtKB-KW"/>
</dbReference>
<dbReference type="InterPro" id="IPR043472">
    <property type="entry name" value="Macro_dom-like"/>
</dbReference>
<evidence type="ECO:0000256" key="2">
    <source>
        <dbReference type="ARBA" id="ARBA00022438"/>
    </source>
</evidence>
<dbReference type="GO" id="GO:0005737">
    <property type="term" value="C:cytoplasm"/>
    <property type="evidence" value="ECO:0007669"/>
    <property type="project" value="InterPro"/>
</dbReference>
<keyword evidence="5" id="KW-0464">Manganese</keyword>
<dbReference type="RefSeq" id="WP_313978212.1">
    <property type="nucleotide sequence ID" value="NZ_BKCN01000001.1"/>
</dbReference>
<dbReference type="InterPro" id="IPR000819">
    <property type="entry name" value="Peptidase_M17_C"/>
</dbReference>
<protein>
    <submittedName>
        <fullName evidence="7">Leucyl aminopeptidase</fullName>
    </submittedName>
</protein>
<dbReference type="PANTHER" id="PTHR11963:SF20">
    <property type="entry name" value="PEPTIDASE B"/>
    <property type="match status" value="1"/>
</dbReference>
<evidence type="ECO:0000256" key="3">
    <source>
        <dbReference type="ARBA" id="ARBA00022670"/>
    </source>
</evidence>
<dbReference type="GO" id="GO:0070006">
    <property type="term" value="F:metalloaminopeptidase activity"/>
    <property type="evidence" value="ECO:0007669"/>
    <property type="project" value="InterPro"/>
</dbReference>
<dbReference type="CDD" id="cd00433">
    <property type="entry name" value="Peptidase_M17"/>
    <property type="match status" value="1"/>
</dbReference>
<evidence type="ECO:0000259" key="6">
    <source>
        <dbReference type="PROSITE" id="PS00631"/>
    </source>
</evidence>
<dbReference type="GO" id="GO:0030145">
    <property type="term" value="F:manganese ion binding"/>
    <property type="evidence" value="ECO:0007669"/>
    <property type="project" value="InterPro"/>
</dbReference>
<name>A0A5A7N2Q1_9PROT</name>
<comment type="caution">
    <text evidence="7">The sequence shown here is derived from an EMBL/GenBank/DDBJ whole genome shotgun (WGS) entry which is preliminary data.</text>
</comment>
<evidence type="ECO:0000256" key="5">
    <source>
        <dbReference type="ARBA" id="ARBA00023211"/>
    </source>
</evidence>
<dbReference type="EMBL" id="BKCN01000001">
    <property type="protein sequence ID" value="GER02572.1"/>
    <property type="molecule type" value="Genomic_DNA"/>
</dbReference>
<comment type="similarity">
    <text evidence="1">Belongs to the peptidase M17 family.</text>
</comment>
<keyword evidence="3" id="KW-0645">Protease</keyword>
<organism evidence="7 8">
    <name type="scientific">Iodidimonas nitroreducens</name>
    <dbReference type="NCBI Taxonomy" id="1236968"/>
    <lineage>
        <taxon>Bacteria</taxon>
        <taxon>Pseudomonadati</taxon>
        <taxon>Pseudomonadota</taxon>
        <taxon>Alphaproteobacteria</taxon>
        <taxon>Iodidimonadales</taxon>
        <taxon>Iodidimonadaceae</taxon>
        <taxon>Iodidimonas</taxon>
    </lineage>
</organism>
<dbReference type="PANTHER" id="PTHR11963">
    <property type="entry name" value="LEUCINE AMINOPEPTIDASE-RELATED"/>
    <property type="match status" value="1"/>
</dbReference>